<reference evidence="1 2" key="1">
    <citation type="submission" date="2019-03" db="EMBL/GenBank/DDBJ databases">
        <title>Genomic Encyclopedia of Type Strains, Phase IV (KMG-IV): sequencing the most valuable type-strain genomes for metagenomic binning, comparative biology and taxonomic classification.</title>
        <authorList>
            <person name="Goeker M."/>
        </authorList>
    </citation>
    <scope>NUCLEOTIDE SEQUENCE [LARGE SCALE GENOMIC DNA]</scope>
    <source>
        <strain evidence="1 2">DSM 11901</strain>
    </source>
</reference>
<dbReference type="CDD" id="cd09757">
    <property type="entry name" value="Cas8c_I-C"/>
    <property type="match status" value="1"/>
</dbReference>
<dbReference type="EMBL" id="SNXW01000004">
    <property type="protein sequence ID" value="TDP83718.1"/>
    <property type="molecule type" value="Genomic_DNA"/>
</dbReference>
<evidence type="ECO:0000313" key="1">
    <source>
        <dbReference type="EMBL" id="TDP83718.1"/>
    </source>
</evidence>
<sequence>MILQALVDYYDRSDEMAPDGWEWKRIPYIVEIKRDGSFVQLSSQRTGKKSSDVTASLVPKAEIRSGTRAHEHPNALWDHFGFVLGHAKTDEHKDIETARKQFEAFTTRVKSMTLQHPASVGLAAINQFYERGEYSRVLQDPNWPDCIKIAGCNLTFRLAGEIDLVLQDPTLTSLASSSGVVAGDAHVGVCLVSGDSQPIQQLHFPIGGVCEKPAPLSAINDQSNPAFSSFGKHQGQNFPVGQSAVFRYSTALNHLLRPNSRQRIRVGDETAVFWAQRQEDADVEPWFTDLFGEADDPDARTEKVRALFESIKAGRFDGARGENKFFVLGLAPNAARIAIRFWHVSTLADIAQQTSQWFDDLRIDRSPKDREFPSLKALLGSVCLATKERPNGDIDKLPPALVGDVMRAALTGSALPTAFFFAAVQRCRAEQRVTYLRAAVLKACINRSIRHANRTSTNPEKEITEVLDTSNPSVGYRLGRLFAALERTQEEASPGLNATIRDRYYGAASSTPVAVFTTLLRLKNHHLAKIGNKGRAVNLEKLMGEIVDGIGDFPPHMPLQEQGRFALGYYHQRQAFFTKNDPDQTNQGGN</sequence>
<proteinExistence type="predicted"/>
<keyword evidence="2" id="KW-1185">Reference proteome</keyword>
<protein>
    <submittedName>
        <fullName evidence="1">CRISPR-associated Csd1 family protein</fullName>
    </submittedName>
</protein>
<dbReference type="AlphaFoldDB" id="A0A4V3CVT6"/>
<dbReference type="NCBIfam" id="TIGR01863">
    <property type="entry name" value="cas_Csd1"/>
    <property type="match status" value="1"/>
</dbReference>
<dbReference type="InterPro" id="IPR010144">
    <property type="entry name" value="CRISPR-assoc_prot_Csd1-typ"/>
</dbReference>
<dbReference type="Pfam" id="PF09709">
    <property type="entry name" value="Cas_Csd1"/>
    <property type="match status" value="1"/>
</dbReference>
<dbReference type="OrthoDB" id="9778918at2"/>
<comment type="caution">
    <text evidence="1">The sequence shown here is derived from an EMBL/GenBank/DDBJ whole genome shotgun (WGS) entry which is preliminary data.</text>
</comment>
<evidence type="ECO:0000313" key="2">
    <source>
        <dbReference type="Proteomes" id="UP000294593"/>
    </source>
</evidence>
<accession>A0A4V3CVT6</accession>
<gene>
    <name evidence="1" type="ORF">EV672_10496</name>
</gene>
<name>A0A4V3CVT6_9BURK</name>
<dbReference type="Proteomes" id="UP000294593">
    <property type="component" value="Unassembled WGS sequence"/>
</dbReference>
<organism evidence="1 2">
    <name type="scientific">Aquabacterium commune</name>
    <dbReference type="NCBI Taxonomy" id="70586"/>
    <lineage>
        <taxon>Bacteria</taxon>
        <taxon>Pseudomonadati</taxon>
        <taxon>Pseudomonadota</taxon>
        <taxon>Betaproteobacteria</taxon>
        <taxon>Burkholderiales</taxon>
        <taxon>Aquabacterium</taxon>
    </lineage>
</organism>